<dbReference type="Pfam" id="PF12138">
    <property type="entry name" value="Spherulin4"/>
    <property type="match status" value="1"/>
</dbReference>
<sequence length="208" mass="22067">MLLFAPAYVYPATDPGFWDALVSAPDRLAGVVLNPASGVGGAPDPVWEAAAEKVAAAGVPCYGYVDTAYATRAHADVVAEVAAYRRWYRVEGVFFDQVSSGDRELPYFRRLGVAARELGAARLALNPGVHPQPGYAGLADVLVTFEGSQEEYGALQVPPWVREFPAERFCHLVYGATAPVGATALARHAALSWSAPGGLPNPWQGACH</sequence>
<dbReference type="EMBL" id="JBHSQJ010000038">
    <property type="protein sequence ID" value="MFC5907662.1"/>
    <property type="molecule type" value="Genomic_DNA"/>
</dbReference>
<evidence type="ECO:0000313" key="2">
    <source>
        <dbReference type="Proteomes" id="UP001596174"/>
    </source>
</evidence>
<gene>
    <name evidence="1" type="ORF">ACFP3V_10560</name>
</gene>
<evidence type="ECO:0000313" key="1">
    <source>
        <dbReference type="EMBL" id="MFC5907662.1"/>
    </source>
</evidence>
<keyword evidence="2" id="KW-1185">Reference proteome</keyword>
<dbReference type="InterPro" id="IPR021986">
    <property type="entry name" value="Spherulin4"/>
</dbReference>
<dbReference type="PANTHER" id="PTHR35040">
    <property type="match status" value="1"/>
</dbReference>
<dbReference type="Proteomes" id="UP001596174">
    <property type="component" value="Unassembled WGS sequence"/>
</dbReference>
<dbReference type="PANTHER" id="PTHR35040:SF9">
    <property type="entry name" value="4-LIKE CELL SURFACE PROTEIN, PUTATIVE (AFU_ORTHOLOGUE AFUA_4G14080)-RELATED"/>
    <property type="match status" value="1"/>
</dbReference>
<reference evidence="2" key="1">
    <citation type="journal article" date="2019" name="Int. J. Syst. Evol. Microbiol.">
        <title>The Global Catalogue of Microorganisms (GCM) 10K type strain sequencing project: providing services to taxonomists for standard genome sequencing and annotation.</title>
        <authorList>
            <consortium name="The Broad Institute Genomics Platform"/>
            <consortium name="The Broad Institute Genome Sequencing Center for Infectious Disease"/>
            <person name="Wu L."/>
            <person name="Ma J."/>
        </authorList>
    </citation>
    <scope>NUCLEOTIDE SEQUENCE [LARGE SCALE GENOMIC DNA]</scope>
    <source>
        <strain evidence="2">JCM 4816</strain>
    </source>
</reference>
<comment type="caution">
    <text evidence="1">The sequence shown here is derived from an EMBL/GenBank/DDBJ whole genome shotgun (WGS) entry which is preliminary data.</text>
</comment>
<name>A0ABW1G0I0_9ACTN</name>
<protein>
    <submittedName>
        <fullName evidence="1">Spherulation-specific family 4 protein</fullName>
    </submittedName>
</protein>
<dbReference type="RefSeq" id="WP_380582310.1">
    <property type="nucleotide sequence ID" value="NZ_JBHSQJ010000038.1"/>
</dbReference>
<organism evidence="1 2">
    <name type="scientific">Streptacidiphilus monticola</name>
    <dbReference type="NCBI Taxonomy" id="2161674"/>
    <lineage>
        <taxon>Bacteria</taxon>
        <taxon>Bacillati</taxon>
        <taxon>Actinomycetota</taxon>
        <taxon>Actinomycetes</taxon>
        <taxon>Kitasatosporales</taxon>
        <taxon>Streptomycetaceae</taxon>
        <taxon>Streptacidiphilus</taxon>
    </lineage>
</organism>
<proteinExistence type="predicted"/>
<accession>A0ABW1G0I0</accession>